<dbReference type="Pfam" id="PF00175">
    <property type="entry name" value="NAD_binding_1"/>
    <property type="match status" value="1"/>
</dbReference>
<protein>
    <recommendedName>
        <fullName evidence="2">nitric oxide dioxygenase</fullName>
        <ecNumber evidence="2">1.14.12.17</ecNumber>
    </recommendedName>
</protein>
<gene>
    <name evidence="12" type="ORF">K0U00_41190</name>
</gene>
<dbReference type="PANTHER" id="PTHR43396:SF3">
    <property type="entry name" value="FLAVOHEMOPROTEIN"/>
    <property type="match status" value="1"/>
</dbReference>
<dbReference type="InterPro" id="IPR000971">
    <property type="entry name" value="Globin"/>
</dbReference>
<dbReference type="InterPro" id="IPR039261">
    <property type="entry name" value="FNR_nucleotide-bd"/>
</dbReference>
<evidence type="ECO:0000256" key="3">
    <source>
        <dbReference type="ARBA" id="ARBA00022617"/>
    </source>
</evidence>
<keyword evidence="4" id="KW-0561">Oxygen transport</keyword>
<comment type="caution">
    <text evidence="12">The sequence shown here is derived from an EMBL/GenBank/DDBJ whole genome shotgun (WGS) entry which is preliminary data.</text>
</comment>
<comment type="catalytic activity">
    <reaction evidence="8">
        <text>2 nitric oxide + NADH + 2 O2 = 2 nitrate + NAD(+) + H(+)</text>
        <dbReference type="Rhea" id="RHEA:19469"/>
        <dbReference type="ChEBI" id="CHEBI:15378"/>
        <dbReference type="ChEBI" id="CHEBI:15379"/>
        <dbReference type="ChEBI" id="CHEBI:16480"/>
        <dbReference type="ChEBI" id="CHEBI:17632"/>
        <dbReference type="ChEBI" id="CHEBI:57540"/>
        <dbReference type="ChEBI" id="CHEBI:57945"/>
        <dbReference type="EC" id="1.14.12.17"/>
    </reaction>
</comment>
<feature type="non-terminal residue" evidence="12">
    <location>
        <position position="302"/>
    </location>
</feature>
<feature type="domain" description="FAD-binding FR-type" evidence="11">
    <location>
        <begin position="61"/>
        <end position="172"/>
    </location>
</feature>
<dbReference type="InterPro" id="IPR012292">
    <property type="entry name" value="Globin/Proto"/>
</dbReference>
<evidence type="ECO:0000256" key="9">
    <source>
        <dbReference type="ARBA" id="ARBA00049433"/>
    </source>
</evidence>
<keyword evidence="13" id="KW-1185">Reference proteome</keyword>
<keyword evidence="4" id="KW-0813">Transport</keyword>
<evidence type="ECO:0000259" key="11">
    <source>
        <dbReference type="PROSITE" id="PS51384"/>
    </source>
</evidence>
<keyword evidence="6" id="KW-0408">Iron</keyword>
<dbReference type="EMBL" id="JAHZIK010002266">
    <property type="protein sequence ID" value="MBW7460498.1"/>
    <property type="molecule type" value="Genomic_DNA"/>
</dbReference>
<proteinExistence type="inferred from homology"/>
<dbReference type="CDD" id="cd06184">
    <property type="entry name" value="flavohem_like_fad_nad_binding"/>
    <property type="match status" value="1"/>
</dbReference>
<organism evidence="12 13">
    <name type="scientific">Paenibacillus sepulcri</name>
    <dbReference type="NCBI Taxonomy" id="359917"/>
    <lineage>
        <taxon>Bacteria</taxon>
        <taxon>Bacillati</taxon>
        <taxon>Bacillota</taxon>
        <taxon>Bacilli</taxon>
        <taxon>Bacillales</taxon>
        <taxon>Paenibacillaceae</taxon>
        <taxon>Paenibacillus</taxon>
    </lineage>
</organism>
<evidence type="ECO:0000256" key="7">
    <source>
        <dbReference type="ARBA" id="ARBA00023027"/>
    </source>
</evidence>
<evidence type="ECO:0000313" key="12">
    <source>
        <dbReference type="EMBL" id="MBW7460498.1"/>
    </source>
</evidence>
<evidence type="ECO:0000256" key="8">
    <source>
        <dbReference type="ARBA" id="ARBA00048649"/>
    </source>
</evidence>
<evidence type="ECO:0000256" key="2">
    <source>
        <dbReference type="ARBA" id="ARBA00012229"/>
    </source>
</evidence>
<dbReference type="PROSITE" id="PS51384">
    <property type="entry name" value="FAD_FR"/>
    <property type="match status" value="1"/>
</dbReference>
<comment type="catalytic activity">
    <reaction evidence="9">
        <text>2 nitric oxide + NADPH + 2 O2 = 2 nitrate + NADP(+) + H(+)</text>
        <dbReference type="Rhea" id="RHEA:19465"/>
        <dbReference type="ChEBI" id="CHEBI:15378"/>
        <dbReference type="ChEBI" id="CHEBI:15379"/>
        <dbReference type="ChEBI" id="CHEBI:16480"/>
        <dbReference type="ChEBI" id="CHEBI:17632"/>
        <dbReference type="ChEBI" id="CHEBI:57783"/>
        <dbReference type="ChEBI" id="CHEBI:58349"/>
        <dbReference type="EC" id="1.14.12.17"/>
    </reaction>
</comment>
<keyword evidence="7" id="KW-0520">NAD</keyword>
<evidence type="ECO:0000256" key="6">
    <source>
        <dbReference type="ARBA" id="ARBA00023004"/>
    </source>
</evidence>
<dbReference type="Gene3D" id="3.40.50.80">
    <property type="entry name" value="Nucleotide-binding domain of ferredoxin-NADP reductase (FNR) module"/>
    <property type="match status" value="1"/>
</dbReference>
<dbReference type="SUPFAM" id="SSF46458">
    <property type="entry name" value="Globin-like"/>
    <property type="match status" value="1"/>
</dbReference>
<evidence type="ECO:0000256" key="1">
    <source>
        <dbReference type="ARBA" id="ARBA00006401"/>
    </source>
</evidence>
<evidence type="ECO:0000313" key="13">
    <source>
        <dbReference type="Proteomes" id="UP001519887"/>
    </source>
</evidence>
<dbReference type="InterPro" id="IPR009050">
    <property type="entry name" value="Globin-like_sf"/>
</dbReference>
<keyword evidence="12" id="KW-0223">Dioxygenase</keyword>
<dbReference type="SUPFAM" id="SSF63380">
    <property type="entry name" value="Riboflavin synthase domain-like"/>
    <property type="match status" value="1"/>
</dbReference>
<name>A0ABS7CHV3_9BACL</name>
<sequence length="302" mass="33537">PEHYPVVGKYLLAAIKEVLGAAATDEILQAWSEAYGMIADAFIGVEQAMVEETKAQVGGWEGFRPFVVESKVKESEVITSLYLVPRDGGAIAAFEPGQYVSIKTDVQEDGFTHIRQFSLSDAPGKPYYRISVKREDANKDRPAGKVSVMLHQSFQEGDVLWLSAPAGDFTLDREDRRPVVLISGGVGLTPLISMLNTLVHHDPQRQVTFIHAALNGDVHAMKEHVSELARRHPQLTVHYCYRQPTERDRESQDYHREGAIDLPWLKSVIPTMDAGFYFCGPQPFMKVVNQALTACGVGADDR</sequence>
<comment type="similarity">
    <text evidence="1">In the C-terminal section; belongs to the flavoprotein pyridine nucleotide cytochrome reductase family.</text>
</comment>
<keyword evidence="12" id="KW-0560">Oxidoreductase</keyword>
<keyword evidence="3" id="KW-0349">Heme</keyword>
<dbReference type="Gene3D" id="1.10.490.10">
    <property type="entry name" value="Globins"/>
    <property type="match status" value="1"/>
</dbReference>
<evidence type="ECO:0000256" key="4">
    <source>
        <dbReference type="ARBA" id="ARBA00022621"/>
    </source>
</evidence>
<dbReference type="InterPro" id="IPR001433">
    <property type="entry name" value="OxRdtase_FAD/NAD-bd"/>
</dbReference>
<evidence type="ECO:0000259" key="10">
    <source>
        <dbReference type="PROSITE" id="PS01033"/>
    </source>
</evidence>
<dbReference type="Proteomes" id="UP001519887">
    <property type="component" value="Unassembled WGS sequence"/>
</dbReference>
<reference evidence="12 13" key="1">
    <citation type="submission" date="2021-07" db="EMBL/GenBank/DDBJ databases">
        <title>Paenibacillus radiodurans sp. nov., isolated from the southeastern edge of Tengger Desert.</title>
        <authorList>
            <person name="Zhang G."/>
        </authorList>
    </citation>
    <scope>NUCLEOTIDE SEQUENCE [LARGE SCALE GENOMIC DNA]</scope>
    <source>
        <strain evidence="12 13">CCM 7311</strain>
    </source>
</reference>
<evidence type="ECO:0000256" key="5">
    <source>
        <dbReference type="ARBA" id="ARBA00022723"/>
    </source>
</evidence>
<feature type="domain" description="Globin" evidence="10">
    <location>
        <begin position="1"/>
        <end position="47"/>
    </location>
</feature>
<dbReference type="EC" id="1.14.12.17" evidence="2"/>
<accession>A0ABS7CHV3</accession>
<keyword evidence="5" id="KW-0479">Metal-binding</keyword>
<dbReference type="PANTHER" id="PTHR43396">
    <property type="entry name" value="FLAVOHEMOPROTEIN"/>
    <property type="match status" value="1"/>
</dbReference>
<feature type="non-terminal residue" evidence="12">
    <location>
        <position position="1"/>
    </location>
</feature>
<dbReference type="InterPro" id="IPR017938">
    <property type="entry name" value="Riboflavin_synthase-like_b-brl"/>
</dbReference>
<dbReference type="SUPFAM" id="SSF52343">
    <property type="entry name" value="Ferredoxin reductase-like, C-terminal NADP-linked domain"/>
    <property type="match status" value="1"/>
</dbReference>
<dbReference type="GO" id="GO:0051213">
    <property type="term" value="F:dioxygenase activity"/>
    <property type="evidence" value="ECO:0007669"/>
    <property type="project" value="UniProtKB-KW"/>
</dbReference>
<dbReference type="PROSITE" id="PS01033">
    <property type="entry name" value="GLOBIN"/>
    <property type="match status" value="1"/>
</dbReference>
<dbReference type="Gene3D" id="2.40.30.10">
    <property type="entry name" value="Translation factors"/>
    <property type="match status" value="1"/>
</dbReference>
<dbReference type="InterPro" id="IPR017927">
    <property type="entry name" value="FAD-bd_FR_type"/>
</dbReference>